<dbReference type="GO" id="GO:0016787">
    <property type="term" value="F:hydrolase activity"/>
    <property type="evidence" value="ECO:0007669"/>
    <property type="project" value="UniProtKB-KW"/>
</dbReference>
<dbReference type="SUPFAM" id="SSF55811">
    <property type="entry name" value="Nudix"/>
    <property type="match status" value="1"/>
</dbReference>
<dbReference type="STRING" id="1469647.BC351_08860"/>
<dbReference type="InterPro" id="IPR015797">
    <property type="entry name" value="NUDIX_hydrolase-like_dom_sf"/>
</dbReference>
<protein>
    <submittedName>
        <fullName evidence="2">NUDIX hydrolase</fullName>
    </submittedName>
</protein>
<accession>A0A1V4HA51</accession>
<evidence type="ECO:0000259" key="1">
    <source>
        <dbReference type="PROSITE" id="PS51462"/>
    </source>
</evidence>
<sequence length="169" mass="19485">MITFRMLSTALLWNSQNELLMMKRSLTRTLSPGVWAAVGGHLEPDELNNPRAACLREIYEETGIEHDEIEGLQLQYVLLRLNGQEVRQQFFYIGKMDVNPRIVTNEGDLHWIPKEQVLDRPIPYIFRCLLEHYFQVGLTPHPWIGSAGVIAGTEEPTVHWNPLIDPKQL</sequence>
<organism evidence="2 3">
    <name type="scientific">Paenibacillus ferrarius</name>
    <dbReference type="NCBI Taxonomy" id="1469647"/>
    <lineage>
        <taxon>Bacteria</taxon>
        <taxon>Bacillati</taxon>
        <taxon>Bacillota</taxon>
        <taxon>Bacilli</taxon>
        <taxon>Bacillales</taxon>
        <taxon>Paenibacillaceae</taxon>
        <taxon>Paenibacillus</taxon>
    </lineage>
</organism>
<name>A0A1V4HA51_9BACL</name>
<dbReference type="EMBL" id="MBTG01000045">
    <property type="protein sequence ID" value="OPH48564.1"/>
    <property type="molecule type" value="Genomic_DNA"/>
</dbReference>
<dbReference type="RefSeq" id="WP_079419052.1">
    <property type="nucleotide sequence ID" value="NZ_MBTG01000045.1"/>
</dbReference>
<keyword evidence="2" id="KW-0378">Hydrolase</keyword>
<dbReference type="InterPro" id="IPR000086">
    <property type="entry name" value="NUDIX_hydrolase_dom"/>
</dbReference>
<dbReference type="Pfam" id="PF00293">
    <property type="entry name" value="NUDIX"/>
    <property type="match status" value="1"/>
</dbReference>
<dbReference type="AlphaFoldDB" id="A0A1V4HA51"/>
<dbReference type="Proteomes" id="UP000190626">
    <property type="component" value="Unassembled WGS sequence"/>
</dbReference>
<feature type="domain" description="Nudix hydrolase" evidence="1">
    <location>
        <begin position="3"/>
        <end position="134"/>
    </location>
</feature>
<dbReference type="PROSITE" id="PS51462">
    <property type="entry name" value="NUDIX"/>
    <property type="match status" value="1"/>
</dbReference>
<dbReference type="Gene3D" id="3.90.79.10">
    <property type="entry name" value="Nucleoside Triphosphate Pyrophosphohydrolase"/>
    <property type="match status" value="1"/>
</dbReference>
<evidence type="ECO:0000313" key="2">
    <source>
        <dbReference type="EMBL" id="OPH48564.1"/>
    </source>
</evidence>
<proteinExistence type="predicted"/>
<dbReference type="OrthoDB" id="9804563at2"/>
<gene>
    <name evidence="2" type="ORF">BC351_08860</name>
</gene>
<keyword evidence="3" id="KW-1185">Reference proteome</keyword>
<comment type="caution">
    <text evidence="2">The sequence shown here is derived from an EMBL/GenBank/DDBJ whole genome shotgun (WGS) entry which is preliminary data.</text>
</comment>
<evidence type="ECO:0000313" key="3">
    <source>
        <dbReference type="Proteomes" id="UP000190626"/>
    </source>
</evidence>
<reference evidence="3" key="1">
    <citation type="submission" date="2016-07" db="EMBL/GenBank/DDBJ databases">
        <authorList>
            <person name="Florea S."/>
            <person name="Webb J.S."/>
            <person name="Jaromczyk J."/>
            <person name="Schardl C.L."/>
        </authorList>
    </citation>
    <scope>NUCLEOTIDE SEQUENCE [LARGE SCALE GENOMIC DNA]</scope>
    <source>
        <strain evidence="3">CY1</strain>
    </source>
</reference>